<comment type="caution">
    <text evidence="3">The sequence shown here is derived from an EMBL/GenBank/DDBJ whole genome shotgun (WGS) entry which is preliminary data.</text>
</comment>
<organism evidence="3 4">
    <name type="scientific">Zizania palustris</name>
    <name type="common">Northern wild rice</name>
    <dbReference type="NCBI Taxonomy" id="103762"/>
    <lineage>
        <taxon>Eukaryota</taxon>
        <taxon>Viridiplantae</taxon>
        <taxon>Streptophyta</taxon>
        <taxon>Embryophyta</taxon>
        <taxon>Tracheophyta</taxon>
        <taxon>Spermatophyta</taxon>
        <taxon>Magnoliopsida</taxon>
        <taxon>Liliopsida</taxon>
        <taxon>Poales</taxon>
        <taxon>Poaceae</taxon>
        <taxon>BOP clade</taxon>
        <taxon>Oryzoideae</taxon>
        <taxon>Oryzeae</taxon>
        <taxon>Zizaniinae</taxon>
        <taxon>Zizania</taxon>
    </lineage>
</organism>
<dbReference type="AlphaFoldDB" id="A0A8J5WEG0"/>
<feature type="signal peptide" evidence="1">
    <location>
        <begin position="1"/>
        <end position="23"/>
    </location>
</feature>
<feature type="domain" description="Phytocyanin" evidence="2">
    <location>
        <begin position="1"/>
        <end position="106"/>
    </location>
</feature>
<proteinExistence type="predicted"/>
<dbReference type="GO" id="GO:0005886">
    <property type="term" value="C:plasma membrane"/>
    <property type="evidence" value="ECO:0007669"/>
    <property type="project" value="TreeGrafter"/>
</dbReference>
<dbReference type="Proteomes" id="UP000729402">
    <property type="component" value="Unassembled WGS sequence"/>
</dbReference>
<dbReference type="EMBL" id="JAAALK010000082">
    <property type="protein sequence ID" value="KAG8086747.1"/>
    <property type="molecule type" value="Genomic_DNA"/>
</dbReference>
<evidence type="ECO:0000313" key="4">
    <source>
        <dbReference type="Proteomes" id="UP000729402"/>
    </source>
</evidence>
<dbReference type="PANTHER" id="PTHR33021">
    <property type="entry name" value="BLUE COPPER PROTEIN"/>
    <property type="match status" value="1"/>
</dbReference>
<reference evidence="3" key="2">
    <citation type="submission" date="2021-02" db="EMBL/GenBank/DDBJ databases">
        <authorList>
            <person name="Kimball J.A."/>
            <person name="Haas M.W."/>
            <person name="Macchietto M."/>
            <person name="Kono T."/>
            <person name="Duquette J."/>
            <person name="Shao M."/>
        </authorList>
    </citation>
    <scope>NUCLEOTIDE SEQUENCE</scope>
    <source>
        <tissue evidence="3">Fresh leaf tissue</tissue>
    </source>
</reference>
<evidence type="ECO:0000313" key="3">
    <source>
        <dbReference type="EMBL" id="KAG8086747.1"/>
    </source>
</evidence>
<protein>
    <recommendedName>
        <fullName evidence="2">Phytocyanin domain-containing protein</fullName>
    </recommendedName>
</protein>
<dbReference type="CDD" id="cd04216">
    <property type="entry name" value="Phytocyanin"/>
    <property type="match status" value="1"/>
</dbReference>
<keyword evidence="1" id="KW-0732">Signal</keyword>
<dbReference type="Pfam" id="PF02298">
    <property type="entry name" value="Cu_bind_like"/>
    <property type="match status" value="1"/>
</dbReference>
<feature type="chain" id="PRO_5035159876" description="Phytocyanin domain-containing protein" evidence="1">
    <location>
        <begin position="24"/>
        <end position="156"/>
    </location>
</feature>
<dbReference type="OrthoDB" id="2012800at2759"/>
<dbReference type="InterPro" id="IPR039391">
    <property type="entry name" value="Phytocyanin-like"/>
</dbReference>
<name>A0A8J5WEG0_ZIZPA</name>
<reference evidence="3" key="1">
    <citation type="journal article" date="2021" name="bioRxiv">
        <title>Whole Genome Assembly and Annotation of Northern Wild Rice, Zizania palustris L., Supports a Whole Genome Duplication in the Zizania Genus.</title>
        <authorList>
            <person name="Haas M."/>
            <person name="Kono T."/>
            <person name="Macchietto M."/>
            <person name="Millas R."/>
            <person name="McGilp L."/>
            <person name="Shao M."/>
            <person name="Duquette J."/>
            <person name="Hirsch C.N."/>
            <person name="Kimball J."/>
        </authorList>
    </citation>
    <scope>NUCLEOTIDE SEQUENCE</scope>
    <source>
        <tissue evidence="3">Fresh leaf tissue</tissue>
    </source>
</reference>
<dbReference type="PROSITE" id="PS51485">
    <property type="entry name" value="PHYTOCYANIN"/>
    <property type="match status" value="1"/>
</dbReference>
<evidence type="ECO:0000256" key="1">
    <source>
        <dbReference type="SAM" id="SignalP"/>
    </source>
</evidence>
<dbReference type="PANTHER" id="PTHR33021:SF466">
    <property type="entry name" value="OS08G0138100 PROTEIN"/>
    <property type="match status" value="1"/>
</dbReference>
<sequence>MMAVRALAVVVAIIAAAIRTALGASYTVGAPGGSWDMQMFNYSRVAHNVLEVSKAGYDSCNISRPIATFQTGNDTVRLAAVGSRYFVCGVSGHCVAGMKVAVQVQAADKARQCRFSRPSGRRQRVRRWCSAATSAGVESLMSVTMGSIAVALMALC</sequence>
<dbReference type="GO" id="GO:0009055">
    <property type="term" value="F:electron transfer activity"/>
    <property type="evidence" value="ECO:0007669"/>
    <property type="project" value="InterPro"/>
</dbReference>
<keyword evidence="4" id="KW-1185">Reference proteome</keyword>
<gene>
    <name evidence="3" type="ORF">GUJ93_ZPchr0010g8537</name>
</gene>
<evidence type="ECO:0000259" key="2">
    <source>
        <dbReference type="PROSITE" id="PS51485"/>
    </source>
</evidence>
<dbReference type="InterPro" id="IPR003245">
    <property type="entry name" value="Phytocyanin_dom"/>
</dbReference>
<accession>A0A8J5WEG0</accession>